<keyword evidence="1" id="KW-0812">Transmembrane</keyword>
<reference evidence="2" key="2">
    <citation type="submission" date="2024-06" db="EMBL/GenBank/DDBJ databases">
        <authorList>
            <person name="Petrova K.O."/>
            <person name="Toshchakov S.V."/>
            <person name="Boltjanskaja Y.V."/>
            <person name="Kevbrin V."/>
        </authorList>
    </citation>
    <scope>NUCLEOTIDE SEQUENCE</scope>
    <source>
        <strain evidence="2">Z-910T</strain>
    </source>
</reference>
<protein>
    <submittedName>
        <fullName evidence="2">Uncharacterized protein</fullName>
    </submittedName>
</protein>
<dbReference type="RefSeq" id="WP_350342447.1">
    <property type="nucleotide sequence ID" value="NZ_CP158367.1"/>
</dbReference>
<dbReference type="EMBL" id="CP158367">
    <property type="protein sequence ID" value="XBX73685.1"/>
    <property type="molecule type" value="Genomic_DNA"/>
</dbReference>
<name>A0AAU7VI47_9FIRM</name>
<organism evidence="2">
    <name type="scientific">Proteinivorax tanatarense</name>
    <dbReference type="NCBI Taxonomy" id="1260629"/>
    <lineage>
        <taxon>Bacteria</taxon>
        <taxon>Bacillati</taxon>
        <taxon>Bacillota</taxon>
        <taxon>Clostridia</taxon>
        <taxon>Eubacteriales</taxon>
        <taxon>Proteinivoracaceae</taxon>
        <taxon>Proteinivorax</taxon>
    </lineage>
</organism>
<dbReference type="AlphaFoldDB" id="A0AAU7VI47"/>
<accession>A0AAU7VI47</accession>
<sequence>MTRQVQSKNKNNSKIKLKMSSKLLRILKLTWIPALCVLLFAIGMQVGISYIWEAGSVTTEPVLNSITAIWNDEHEHEVSYSWNKNEEISADVIKERNDDAATLVVTTHEGESKSFELSYGIERDEDDSIIKRYLIVNGEKVRSVEGEEEAIVYNVPGSPIDYNLFSKDMWSGFWQAIKNF</sequence>
<reference evidence="2" key="1">
    <citation type="journal article" date="2013" name="Extremophiles">
        <title>Proteinivorax tanatarense gen. nov., sp. nov., an anaerobic, haloalkaliphilic, proteolytic bacterium isolated from a decaying algal bloom, and proposal of Proteinivoraceae fam. nov.</title>
        <authorList>
            <person name="Kevbrin V."/>
            <person name="Boltyanskaya Y."/>
            <person name="Zhilina T."/>
            <person name="Kolganova T."/>
            <person name="Lavrentjeva E."/>
            <person name="Kuznetsov B."/>
        </authorList>
    </citation>
    <scope>NUCLEOTIDE SEQUENCE</scope>
    <source>
        <strain evidence="2">Z-910T</strain>
    </source>
</reference>
<feature type="transmembrane region" description="Helical" evidence="1">
    <location>
        <begin position="26"/>
        <end position="52"/>
    </location>
</feature>
<proteinExistence type="predicted"/>
<keyword evidence="1" id="KW-1133">Transmembrane helix</keyword>
<evidence type="ECO:0000313" key="2">
    <source>
        <dbReference type="EMBL" id="XBX73685.1"/>
    </source>
</evidence>
<keyword evidence="1" id="KW-0472">Membrane</keyword>
<evidence type="ECO:0000256" key="1">
    <source>
        <dbReference type="SAM" id="Phobius"/>
    </source>
</evidence>
<gene>
    <name evidence="2" type="ORF">PRVXT_001680</name>
</gene>